<dbReference type="EMBL" id="DF236958">
    <property type="protein sequence ID" value="GAQ78194.1"/>
    <property type="molecule type" value="Genomic_DNA"/>
</dbReference>
<keyword evidence="2" id="KW-1185">Reference proteome</keyword>
<protein>
    <submittedName>
        <fullName evidence="1">Uncharacterized protein</fullName>
    </submittedName>
</protein>
<accession>A0A1Y1HI95</accession>
<reference evidence="1 2" key="1">
    <citation type="journal article" date="2014" name="Nat. Commun.">
        <title>Klebsormidium flaccidum genome reveals primary factors for plant terrestrial adaptation.</title>
        <authorList>
            <person name="Hori K."/>
            <person name="Maruyama F."/>
            <person name="Fujisawa T."/>
            <person name="Togashi T."/>
            <person name="Yamamoto N."/>
            <person name="Seo M."/>
            <person name="Sato S."/>
            <person name="Yamada T."/>
            <person name="Mori H."/>
            <person name="Tajima N."/>
            <person name="Moriyama T."/>
            <person name="Ikeuchi M."/>
            <person name="Watanabe M."/>
            <person name="Wada H."/>
            <person name="Kobayashi K."/>
            <person name="Saito M."/>
            <person name="Masuda T."/>
            <person name="Sasaki-Sekimoto Y."/>
            <person name="Mashiguchi K."/>
            <person name="Awai K."/>
            <person name="Shimojima M."/>
            <person name="Masuda S."/>
            <person name="Iwai M."/>
            <person name="Nobusawa T."/>
            <person name="Narise T."/>
            <person name="Kondo S."/>
            <person name="Saito H."/>
            <person name="Sato R."/>
            <person name="Murakawa M."/>
            <person name="Ihara Y."/>
            <person name="Oshima-Yamada Y."/>
            <person name="Ohtaka K."/>
            <person name="Satoh M."/>
            <person name="Sonobe K."/>
            <person name="Ishii M."/>
            <person name="Ohtani R."/>
            <person name="Kanamori-Sato M."/>
            <person name="Honoki R."/>
            <person name="Miyazaki D."/>
            <person name="Mochizuki H."/>
            <person name="Umetsu J."/>
            <person name="Higashi K."/>
            <person name="Shibata D."/>
            <person name="Kamiya Y."/>
            <person name="Sato N."/>
            <person name="Nakamura Y."/>
            <person name="Tabata S."/>
            <person name="Ida S."/>
            <person name="Kurokawa K."/>
            <person name="Ohta H."/>
        </authorList>
    </citation>
    <scope>NUCLEOTIDE SEQUENCE [LARGE SCALE GENOMIC DNA]</scope>
    <source>
        <strain evidence="1 2">NIES-2285</strain>
    </source>
</reference>
<evidence type="ECO:0000313" key="1">
    <source>
        <dbReference type="EMBL" id="GAQ78194.1"/>
    </source>
</evidence>
<proteinExistence type="predicted"/>
<name>A0A1Y1HI95_KLENI</name>
<dbReference type="AlphaFoldDB" id="A0A1Y1HI95"/>
<dbReference type="Proteomes" id="UP000054558">
    <property type="component" value="Unassembled WGS sequence"/>
</dbReference>
<gene>
    <name evidence="1" type="ORF">KFL_000090400</name>
</gene>
<evidence type="ECO:0000313" key="2">
    <source>
        <dbReference type="Proteomes" id="UP000054558"/>
    </source>
</evidence>
<organism evidence="1 2">
    <name type="scientific">Klebsormidium nitens</name>
    <name type="common">Green alga</name>
    <name type="synonym">Ulothrix nitens</name>
    <dbReference type="NCBI Taxonomy" id="105231"/>
    <lineage>
        <taxon>Eukaryota</taxon>
        <taxon>Viridiplantae</taxon>
        <taxon>Streptophyta</taxon>
        <taxon>Klebsormidiophyceae</taxon>
        <taxon>Klebsormidiales</taxon>
        <taxon>Klebsormidiaceae</taxon>
        <taxon>Klebsormidium</taxon>
    </lineage>
</organism>
<sequence length="79" mass="9026">MHTGSTCNWLKKPLHTNGHFTSGNVIHWPTPKSYPPLLKNMTKKSEAADRWSFLPSTQEAGKIHRRSQHVCTLNATFLR</sequence>